<evidence type="ECO:0000256" key="1">
    <source>
        <dbReference type="SAM" id="Coils"/>
    </source>
</evidence>
<proteinExistence type="predicted"/>
<dbReference type="Proteomes" id="UP001501710">
    <property type="component" value="Unassembled WGS sequence"/>
</dbReference>
<evidence type="ECO:0008006" key="4">
    <source>
        <dbReference type="Google" id="ProtNLM"/>
    </source>
</evidence>
<evidence type="ECO:0000313" key="3">
    <source>
        <dbReference type="Proteomes" id="UP001501710"/>
    </source>
</evidence>
<feature type="coiled-coil region" evidence="1">
    <location>
        <begin position="141"/>
        <end position="168"/>
    </location>
</feature>
<dbReference type="SUPFAM" id="SSF57997">
    <property type="entry name" value="Tropomyosin"/>
    <property type="match status" value="1"/>
</dbReference>
<feature type="coiled-coil region" evidence="1">
    <location>
        <begin position="79"/>
        <end position="113"/>
    </location>
</feature>
<reference evidence="3" key="1">
    <citation type="journal article" date="2019" name="Int. J. Syst. Evol. Microbiol.">
        <title>The Global Catalogue of Microorganisms (GCM) 10K type strain sequencing project: providing services to taxonomists for standard genome sequencing and annotation.</title>
        <authorList>
            <consortium name="The Broad Institute Genomics Platform"/>
            <consortium name="The Broad Institute Genome Sequencing Center for Infectious Disease"/>
            <person name="Wu L."/>
            <person name="Ma J."/>
        </authorList>
    </citation>
    <scope>NUCLEOTIDE SEQUENCE [LARGE SCALE GENOMIC DNA]</scope>
    <source>
        <strain evidence="3">JCM 17440</strain>
    </source>
</reference>
<dbReference type="RefSeq" id="WP_344901358.1">
    <property type="nucleotide sequence ID" value="NZ_BAABAS010000020.1"/>
</dbReference>
<dbReference type="InterPro" id="IPR046229">
    <property type="entry name" value="TnpC-like"/>
</dbReference>
<sequence>MTNTPMTRGRKAATDRRRAAVVKAINDAITNGDERSVSAIARRAGVDRTYFYRHRDLLEQTHTASAQPTGSTTGAPVSRASLQADLVNAQERNRRLDARVRHLENKLSEHLGEQAWRESGLGAPDDIEALKHRITGQEQTVVDLTGQITELTEDLDAARAANREMISRLNTAAQKPT</sequence>
<keyword evidence="1" id="KW-0175">Coiled coil</keyword>
<dbReference type="Pfam" id="PF19776">
    <property type="entry name" value="DUF6262"/>
    <property type="match status" value="1"/>
</dbReference>
<dbReference type="Gene3D" id="1.10.287.1490">
    <property type="match status" value="1"/>
</dbReference>
<evidence type="ECO:0000313" key="2">
    <source>
        <dbReference type="EMBL" id="GAA4238083.1"/>
    </source>
</evidence>
<keyword evidence="3" id="KW-1185">Reference proteome</keyword>
<accession>A0ABP8CDV4</accession>
<protein>
    <recommendedName>
        <fullName evidence="4">Transposase</fullName>
    </recommendedName>
</protein>
<comment type="caution">
    <text evidence="2">The sequence shown here is derived from an EMBL/GenBank/DDBJ whole genome shotgun (WGS) entry which is preliminary data.</text>
</comment>
<name>A0ABP8CDV4_9ACTN</name>
<organism evidence="2 3">
    <name type="scientific">Actinomadura meridiana</name>
    <dbReference type="NCBI Taxonomy" id="559626"/>
    <lineage>
        <taxon>Bacteria</taxon>
        <taxon>Bacillati</taxon>
        <taxon>Actinomycetota</taxon>
        <taxon>Actinomycetes</taxon>
        <taxon>Streptosporangiales</taxon>
        <taxon>Thermomonosporaceae</taxon>
        <taxon>Actinomadura</taxon>
    </lineage>
</organism>
<dbReference type="EMBL" id="BAABAS010000020">
    <property type="protein sequence ID" value="GAA4238083.1"/>
    <property type="molecule type" value="Genomic_DNA"/>
</dbReference>
<gene>
    <name evidence="2" type="ORF">GCM10022254_52500</name>
</gene>